<reference evidence="13 14" key="1">
    <citation type="journal article" date="2016" name="Genome Biol. Evol.">
        <title>Divergent and convergent evolution of fungal pathogenicity.</title>
        <authorList>
            <person name="Shang Y."/>
            <person name="Xiao G."/>
            <person name="Zheng P."/>
            <person name="Cen K."/>
            <person name="Zhan S."/>
            <person name="Wang C."/>
        </authorList>
    </citation>
    <scope>NUCLEOTIDE SEQUENCE [LARGE SCALE GENOMIC DNA]</scope>
    <source>
        <strain evidence="13 14">RCEF 2490</strain>
    </source>
</reference>
<evidence type="ECO:0000256" key="3">
    <source>
        <dbReference type="ARBA" id="ARBA00022516"/>
    </source>
</evidence>
<dbReference type="InterPro" id="IPR000794">
    <property type="entry name" value="Beta-ketoacyl_synthase"/>
</dbReference>
<keyword evidence="8" id="KW-0012">Acyltransferase</keyword>
<evidence type="ECO:0000256" key="7">
    <source>
        <dbReference type="ARBA" id="ARBA00023160"/>
    </source>
</evidence>
<evidence type="ECO:0000259" key="12">
    <source>
        <dbReference type="PROSITE" id="PS52004"/>
    </source>
</evidence>
<evidence type="ECO:0000256" key="11">
    <source>
        <dbReference type="RuleBase" id="RU003694"/>
    </source>
</evidence>
<dbReference type="NCBIfam" id="TIGR03150">
    <property type="entry name" value="fabF"/>
    <property type="match status" value="1"/>
</dbReference>
<comment type="caution">
    <text evidence="13">The sequence shown here is derived from an EMBL/GenBank/DDBJ whole genome shotgun (WGS) entry which is preliminary data.</text>
</comment>
<evidence type="ECO:0000313" key="14">
    <source>
        <dbReference type="Proteomes" id="UP000078544"/>
    </source>
</evidence>
<accession>A0A166RMA5</accession>
<dbReference type="PROSITE" id="PS00606">
    <property type="entry name" value="KS3_1"/>
    <property type="match status" value="1"/>
</dbReference>
<dbReference type="SUPFAM" id="SSF53901">
    <property type="entry name" value="Thiolase-like"/>
    <property type="match status" value="2"/>
</dbReference>
<dbReference type="PANTHER" id="PTHR11712">
    <property type="entry name" value="POLYKETIDE SYNTHASE-RELATED"/>
    <property type="match status" value="1"/>
</dbReference>
<comment type="pathway">
    <text evidence="1">Lipid metabolism; fatty acid biosynthesis.</text>
</comment>
<evidence type="ECO:0000256" key="8">
    <source>
        <dbReference type="ARBA" id="ARBA00023315"/>
    </source>
</evidence>
<keyword evidence="3 9" id="KW-0444">Lipid biosynthesis</keyword>
<dbReference type="InterPro" id="IPR017568">
    <property type="entry name" value="3-oxoacyl-ACP_synth-2"/>
</dbReference>
<keyword evidence="14" id="KW-1185">Reference proteome</keyword>
<evidence type="ECO:0000256" key="2">
    <source>
        <dbReference type="ARBA" id="ARBA00008467"/>
    </source>
</evidence>
<dbReference type="GO" id="GO:0004315">
    <property type="term" value="F:3-oxoacyl-[acyl-carrier-protein] synthase activity"/>
    <property type="evidence" value="ECO:0007669"/>
    <property type="project" value="InterPro"/>
</dbReference>
<dbReference type="PROSITE" id="PS52004">
    <property type="entry name" value="KS3_2"/>
    <property type="match status" value="1"/>
</dbReference>
<dbReference type="InterPro" id="IPR020841">
    <property type="entry name" value="PKS_Beta-ketoAc_synthase_dom"/>
</dbReference>
<dbReference type="InterPro" id="IPR014030">
    <property type="entry name" value="Ketoacyl_synth_N"/>
</dbReference>
<dbReference type="InterPro" id="IPR014031">
    <property type="entry name" value="Ketoacyl_synth_C"/>
</dbReference>
<evidence type="ECO:0000256" key="6">
    <source>
        <dbReference type="ARBA" id="ARBA00023098"/>
    </source>
</evidence>
<dbReference type="NCBIfam" id="NF005589">
    <property type="entry name" value="PRK07314.1"/>
    <property type="match status" value="1"/>
</dbReference>
<dbReference type="SMART" id="SM00825">
    <property type="entry name" value="PKS_KS"/>
    <property type="match status" value="1"/>
</dbReference>
<evidence type="ECO:0000256" key="5">
    <source>
        <dbReference type="ARBA" id="ARBA00022832"/>
    </source>
</evidence>
<dbReference type="OrthoDB" id="5334845at2759"/>
<dbReference type="PIRSF" id="PIRSF000447">
    <property type="entry name" value="KAS_II"/>
    <property type="match status" value="1"/>
</dbReference>
<keyword evidence="5" id="KW-0276">Fatty acid metabolism</keyword>
<dbReference type="STRING" id="1081109.A0A166RMA5"/>
<evidence type="ECO:0000313" key="13">
    <source>
        <dbReference type="EMBL" id="OAA32685.1"/>
    </source>
</evidence>
<dbReference type="Proteomes" id="UP000078544">
    <property type="component" value="Unassembled WGS sequence"/>
</dbReference>
<comment type="similarity">
    <text evidence="2 9 11">Belongs to the thiolase-like superfamily. Beta-ketoacyl-ACP synthases family.</text>
</comment>
<dbReference type="FunFam" id="3.40.47.10:FF:000024">
    <property type="entry name" value="3-oxoacyl-[acyl-carrier-protein] synthase, mitochondrial"/>
    <property type="match status" value="1"/>
</dbReference>
<dbReference type="GO" id="GO:0006633">
    <property type="term" value="P:fatty acid biosynthetic process"/>
    <property type="evidence" value="ECO:0007669"/>
    <property type="project" value="UniProtKB-KW"/>
</dbReference>
<organism evidence="13 14">
    <name type="scientific">Moelleriella libera RCEF 2490</name>
    <dbReference type="NCBI Taxonomy" id="1081109"/>
    <lineage>
        <taxon>Eukaryota</taxon>
        <taxon>Fungi</taxon>
        <taxon>Dikarya</taxon>
        <taxon>Ascomycota</taxon>
        <taxon>Pezizomycotina</taxon>
        <taxon>Sordariomycetes</taxon>
        <taxon>Hypocreomycetidae</taxon>
        <taxon>Hypocreales</taxon>
        <taxon>Clavicipitaceae</taxon>
        <taxon>Moelleriella</taxon>
    </lineage>
</organism>
<gene>
    <name evidence="13" type="ORF">AAL_00150</name>
</gene>
<dbReference type="CDD" id="cd00834">
    <property type="entry name" value="KAS_I_II"/>
    <property type="match status" value="1"/>
</dbReference>
<evidence type="ECO:0000256" key="9">
    <source>
        <dbReference type="PIRNR" id="PIRNR000447"/>
    </source>
</evidence>
<dbReference type="Pfam" id="PF00109">
    <property type="entry name" value="ketoacyl-synt"/>
    <property type="match status" value="1"/>
</dbReference>
<dbReference type="Pfam" id="PF02801">
    <property type="entry name" value="Ketoacyl-synt_C"/>
    <property type="match status" value="1"/>
</dbReference>
<evidence type="ECO:0000256" key="1">
    <source>
        <dbReference type="ARBA" id="ARBA00005194"/>
    </source>
</evidence>
<keyword evidence="6" id="KW-0443">Lipid metabolism</keyword>
<dbReference type="EMBL" id="AZGY01000001">
    <property type="protein sequence ID" value="OAA32685.1"/>
    <property type="molecule type" value="Genomic_DNA"/>
</dbReference>
<dbReference type="InterPro" id="IPR018201">
    <property type="entry name" value="Ketoacyl_synth_AS"/>
</dbReference>
<keyword evidence="7 9" id="KW-0275">Fatty acid biosynthesis</keyword>
<dbReference type="AlphaFoldDB" id="A0A166RMA5"/>
<dbReference type="PANTHER" id="PTHR11712:SF336">
    <property type="entry name" value="3-OXOACYL-[ACYL-CARRIER-PROTEIN] SYNTHASE, MITOCHONDRIAL"/>
    <property type="match status" value="1"/>
</dbReference>
<feature type="domain" description="Ketosynthase family 3 (KS3)" evidence="12">
    <location>
        <begin position="1"/>
        <end position="425"/>
    </location>
</feature>
<evidence type="ECO:0000256" key="10">
    <source>
        <dbReference type="PIRSR" id="PIRSR000447-1"/>
    </source>
</evidence>
<dbReference type="FunFam" id="3.40.47.10:FF:000015">
    <property type="entry name" value="3-oxoacyl-[acyl-carrier-protein] synthase, mitochondrial"/>
    <property type="match status" value="1"/>
</dbReference>
<protein>
    <recommendedName>
        <fullName evidence="9">3-oxoacyl-[acyl-carrier-protein] synthase</fullName>
    </recommendedName>
</protein>
<keyword evidence="4 9" id="KW-0808">Transferase</keyword>
<proteinExistence type="inferred from homology"/>
<name>A0A166RMA5_9HYPO</name>
<sequence length="426" mass="44844">MRRVVVTGLGAVTPLGVGVRQTWTRLLNGETGIVSVASREPQSQWKELASTVAGLVPAGGAGQWRAADWISKSDQRRMSLFAQYAVAASHMALEDAGLQDLGPEDLEMTGVCLGSGIGNLDEIYNTSLAHSAHGYKKVSPLFVPKILINLAAGHIAMRYGFEGPNHAVTTACTTGAHSIGDAARFIAMGDANIMVAGGSEACIHPLTFAAFGRLRSLSTAYNHDAPGSCRPFDRNRNGFVVAEGAGVCVLEELEHAKARGARVYAEVKGYGLSGDAYHMTAPREDGRGAFLAMERALKKAQIKPSRVDYINAHATGTRIGDVAEAAAIRRLMLGEDGLSLESQVTISSTKGSLGHLLGAAGAIEALFAILSIHEGVVPATQNLHRPDVGCAFNFVPLHAQRKKVRVALSNSFGFGGTNSSLVFASV</sequence>
<feature type="active site" description="For beta-ketoacyl synthase activity" evidence="10">
    <location>
        <position position="172"/>
    </location>
</feature>
<dbReference type="InterPro" id="IPR016039">
    <property type="entry name" value="Thiolase-like"/>
</dbReference>
<dbReference type="GO" id="GO:0005739">
    <property type="term" value="C:mitochondrion"/>
    <property type="evidence" value="ECO:0007669"/>
    <property type="project" value="TreeGrafter"/>
</dbReference>
<dbReference type="Gene3D" id="3.40.47.10">
    <property type="match status" value="2"/>
</dbReference>
<evidence type="ECO:0000256" key="4">
    <source>
        <dbReference type="ARBA" id="ARBA00022679"/>
    </source>
</evidence>